<dbReference type="PANTHER" id="PTHR42751:SF3">
    <property type="entry name" value="SODIUM_GLUTAMATE SYMPORTER"/>
    <property type="match status" value="1"/>
</dbReference>
<dbReference type="Gene3D" id="1.20.1530.20">
    <property type="match status" value="1"/>
</dbReference>
<feature type="domain" description="RCK C-terminal" evidence="9">
    <location>
        <begin position="591"/>
        <end position="675"/>
    </location>
</feature>
<feature type="transmembrane region" description="Helical" evidence="8">
    <location>
        <begin position="80"/>
        <end position="100"/>
    </location>
</feature>
<dbReference type="PROSITE" id="PS51202">
    <property type="entry name" value="RCK_C"/>
    <property type="match status" value="2"/>
</dbReference>
<evidence type="ECO:0000256" key="4">
    <source>
        <dbReference type="ARBA" id="ARBA00022538"/>
    </source>
</evidence>
<evidence type="ECO:0000313" key="10">
    <source>
        <dbReference type="EMBL" id="GHC00485.1"/>
    </source>
</evidence>
<feature type="transmembrane region" description="Helical" evidence="8">
    <location>
        <begin position="6"/>
        <end position="21"/>
    </location>
</feature>
<dbReference type="Proteomes" id="UP000642829">
    <property type="component" value="Unassembled WGS sequence"/>
</dbReference>
<evidence type="ECO:0000256" key="8">
    <source>
        <dbReference type="SAM" id="Phobius"/>
    </source>
</evidence>
<feature type="domain" description="RCK C-terminal" evidence="9">
    <location>
        <begin position="679"/>
        <end position="762"/>
    </location>
</feature>
<dbReference type="EMBL" id="BMXG01000008">
    <property type="protein sequence ID" value="GHC00485.1"/>
    <property type="molecule type" value="Genomic_DNA"/>
</dbReference>
<dbReference type="AlphaFoldDB" id="A0A8J3DHQ9"/>
<comment type="similarity">
    <text evidence="2">Belongs to the monovalent cation:proton antiporter 2 (CPA2) transporter (TC 2.A.37) family.</text>
</comment>
<comment type="subcellular location">
    <subcellularLocation>
        <location evidence="1">Membrane</location>
        <topology evidence="1">Multi-pass membrane protein</topology>
    </subcellularLocation>
</comment>
<keyword evidence="6 8" id="KW-1133">Transmembrane helix</keyword>
<feature type="transmembrane region" description="Helical" evidence="8">
    <location>
        <begin position="294"/>
        <end position="315"/>
    </location>
</feature>
<feature type="transmembrane region" description="Helical" evidence="8">
    <location>
        <begin position="56"/>
        <end position="73"/>
    </location>
</feature>
<dbReference type="PANTHER" id="PTHR42751">
    <property type="entry name" value="SODIUM/HYDROGEN EXCHANGER FAMILY/TRKA DOMAIN PROTEIN"/>
    <property type="match status" value="1"/>
</dbReference>
<comment type="caution">
    <text evidence="10">The sequence shown here is derived from an EMBL/GenBank/DDBJ whole genome shotgun (WGS) entry which is preliminary data.</text>
</comment>
<feature type="transmembrane region" description="Helical" evidence="8">
    <location>
        <begin position="216"/>
        <end position="245"/>
    </location>
</feature>
<dbReference type="GO" id="GO:0015297">
    <property type="term" value="F:antiporter activity"/>
    <property type="evidence" value="ECO:0007669"/>
    <property type="project" value="InterPro"/>
</dbReference>
<feature type="transmembrane region" description="Helical" evidence="8">
    <location>
        <begin position="534"/>
        <end position="556"/>
    </location>
</feature>
<dbReference type="InterPro" id="IPR006037">
    <property type="entry name" value="RCK_C"/>
</dbReference>
<feature type="transmembrane region" description="Helical" evidence="8">
    <location>
        <begin position="145"/>
        <end position="170"/>
    </location>
</feature>
<reference evidence="10" key="1">
    <citation type="journal article" date="2014" name="Int. J. Syst. Evol. Microbiol.">
        <title>Complete genome sequence of Corynebacterium casei LMG S-19264T (=DSM 44701T), isolated from a smear-ripened cheese.</title>
        <authorList>
            <consortium name="US DOE Joint Genome Institute (JGI-PGF)"/>
            <person name="Walter F."/>
            <person name="Albersmeier A."/>
            <person name="Kalinowski J."/>
            <person name="Ruckert C."/>
        </authorList>
    </citation>
    <scope>NUCLEOTIDE SEQUENCE</scope>
    <source>
        <strain evidence="10">KCTC 12870</strain>
    </source>
</reference>
<keyword evidence="11" id="KW-1185">Reference proteome</keyword>
<feature type="transmembrane region" description="Helical" evidence="8">
    <location>
        <begin position="28"/>
        <end position="44"/>
    </location>
</feature>
<evidence type="ECO:0000256" key="6">
    <source>
        <dbReference type="ARBA" id="ARBA00022989"/>
    </source>
</evidence>
<feature type="transmembrane region" description="Helical" evidence="8">
    <location>
        <begin position="106"/>
        <end position="133"/>
    </location>
</feature>
<organism evidence="10 11">
    <name type="scientific">Cerasicoccus arenae</name>
    <dbReference type="NCBI Taxonomy" id="424488"/>
    <lineage>
        <taxon>Bacteria</taxon>
        <taxon>Pseudomonadati</taxon>
        <taxon>Verrucomicrobiota</taxon>
        <taxon>Opitutia</taxon>
        <taxon>Puniceicoccales</taxon>
        <taxon>Cerasicoccaceae</taxon>
        <taxon>Cerasicoccus</taxon>
    </lineage>
</organism>
<dbReference type="GO" id="GO:0008324">
    <property type="term" value="F:monoatomic cation transmembrane transporter activity"/>
    <property type="evidence" value="ECO:0007669"/>
    <property type="project" value="InterPro"/>
</dbReference>
<feature type="transmembrane region" description="Helical" evidence="8">
    <location>
        <begin position="510"/>
        <end position="528"/>
    </location>
</feature>
<evidence type="ECO:0000256" key="7">
    <source>
        <dbReference type="ARBA" id="ARBA00023136"/>
    </source>
</evidence>
<evidence type="ECO:0000256" key="2">
    <source>
        <dbReference type="ARBA" id="ARBA00005551"/>
    </source>
</evidence>
<feature type="transmembrane region" description="Helical" evidence="8">
    <location>
        <begin position="454"/>
        <end position="479"/>
    </location>
</feature>
<keyword evidence="4" id="KW-0633">Potassium transport</keyword>
<gene>
    <name evidence="10" type="ORF">GCM10007047_16080</name>
</gene>
<evidence type="ECO:0000259" key="9">
    <source>
        <dbReference type="PROSITE" id="PS51202"/>
    </source>
</evidence>
<dbReference type="GO" id="GO:0016020">
    <property type="term" value="C:membrane"/>
    <property type="evidence" value="ECO:0007669"/>
    <property type="project" value="UniProtKB-SubCell"/>
</dbReference>
<keyword evidence="3" id="KW-0813">Transport</keyword>
<accession>A0A8J3DHQ9</accession>
<dbReference type="InterPro" id="IPR006153">
    <property type="entry name" value="Cation/H_exchanger_TM"/>
</dbReference>
<name>A0A8J3DHQ9_9BACT</name>
<evidence type="ECO:0000256" key="3">
    <source>
        <dbReference type="ARBA" id="ARBA00022448"/>
    </source>
</evidence>
<reference evidence="10" key="2">
    <citation type="submission" date="2020-09" db="EMBL/GenBank/DDBJ databases">
        <authorList>
            <person name="Sun Q."/>
            <person name="Kim S."/>
        </authorList>
    </citation>
    <scope>NUCLEOTIDE SEQUENCE</scope>
    <source>
        <strain evidence="10">KCTC 12870</strain>
    </source>
</reference>
<feature type="transmembrane region" description="Helical" evidence="8">
    <location>
        <begin position="421"/>
        <end position="442"/>
    </location>
</feature>
<keyword evidence="5 8" id="KW-0812">Transmembrane</keyword>
<dbReference type="SUPFAM" id="SSF116726">
    <property type="entry name" value="TrkA C-terminal domain-like"/>
    <property type="match status" value="2"/>
</dbReference>
<dbReference type="Pfam" id="PF00999">
    <property type="entry name" value="Na_H_Exchanger"/>
    <property type="match status" value="1"/>
</dbReference>
<protein>
    <recommendedName>
        <fullName evidence="9">RCK C-terminal domain-containing protein</fullName>
    </recommendedName>
</protein>
<keyword evidence="4" id="KW-0630">Potassium</keyword>
<keyword evidence="7 8" id="KW-0472">Membrane</keyword>
<dbReference type="GO" id="GO:0006813">
    <property type="term" value="P:potassium ion transport"/>
    <property type="evidence" value="ECO:0007669"/>
    <property type="project" value="UniProtKB-KW"/>
</dbReference>
<evidence type="ECO:0000256" key="1">
    <source>
        <dbReference type="ARBA" id="ARBA00004141"/>
    </source>
</evidence>
<sequence length="762" mass="82484">MLINDLAIVLMCAAGVTLLFKRLKLPVFLGYLLSGFLVGPNLWTQSPVHDLKTIQALSELGVVFLMFSLGLEFDLRRLRAVLGPALLAIIFQTVLMLFIGSQAAPLLGWGVVQGLFLGSILAISSSMVTVAILKDLGRFQKPHAQLAVGVLILEDILAIALLVILSGVAVTGNLNWTAVGGVTFLICLFVVFFYFVGKLFAPRLLNALESHGNKELVTICVVALMLGLCYLAELWGLSVALGAFLAGSILSQSKLTEDIEHTTEPLRNIFCAVFFVSAGMLIDPETLYDNGLVIILLTLAMQPLKVISVWLGFFLTGQRTDTALRAATVKSQIGEFSFIIAALGQQLGVTDDSLMSIAVGVSVLSTGGSIILAKKADPLHAWLARRMPSGLSTVGEFYRNLLDHIGTRAERAILLKLIKRPLLQILLNFLLLNAFVLIAYVGNGQVKARVSDPSLAMGLGLAVWLAAGALSLPFITAMIRNLNATVMMVLDSLLSTGATRSFIRGRVRNIFNGIIVLAVSLLMGGFYLSAAAQYLPSGTALAGFLLLIVASALFFWKRIIRFNSQLEYLFMESFNQRVVDEESSRRESTLEEIEKRYPWPVAVEEITVPPGAMCCGTTLRGTALRPTTGASAVALARAGQVLYDIDPDEIIFPGDHWYVFGSNRQTQEARRLLTAAGSSPIISHAAPSLRIEKLYISRESKLVDETLASADLRQKHGVTVLGIQRGERRITSPASEEIIHASDVLYVIGEASAIQKLESAEG</sequence>
<dbReference type="InterPro" id="IPR036721">
    <property type="entry name" value="RCK_C_sf"/>
</dbReference>
<dbReference type="RefSeq" id="WP_189513786.1">
    <property type="nucleotide sequence ID" value="NZ_BMXG01000008.1"/>
</dbReference>
<evidence type="ECO:0000256" key="5">
    <source>
        <dbReference type="ARBA" id="ARBA00022692"/>
    </source>
</evidence>
<dbReference type="GO" id="GO:1902600">
    <property type="term" value="P:proton transmembrane transport"/>
    <property type="evidence" value="ECO:0007669"/>
    <property type="project" value="InterPro"/>
</dbReference>
<dbReference type="InterPro" id="IPR038770">
    <property type="entry name" value="Na+/solute_symporter_sf"/>
</dbReference>
<feature type="transmembrane region" description="Helical" evidence="8">
    <location>
        <begin position="176"/>
        <end position="196"/>
    </location>
</feature>
<evidence type="ECO:0000313" key="11">
    <source>
        <dbReference type="Proteomes" id="UP000642829"/>
    </source>
</evidence>
<dbReference type="Gene3D" id="3.30.70.1450">
    <property type="entry name" value="Regulator of K+ conductance, C-terminal domain"/>
    <property type="match status" value="2"/>
</dbReference>
<dbReference type="Pfam" id="PF02080">
    <property type="entry name" value="TrkA_C"/>
    <property type="match status" value="2"/>
</dbReference>
<keyword evidence="4" id="KW-0406">Ion transport</keyword>
<proteinExistence type="inferred from homology"/>